<dbReference type="PANTHER" id="PTHR15492">
    <property type="entry name" value="CYCLIN D1-BINDING PROTEIN 1"/>
    <property type="match status" value="1"/>
</dbReference>
<sequence length="355" mass="39422">MTEASTQQDIRALVATARADFVESFASREQLRALKPTTSLKDSDASTELDKLSRIIKAHATKVGIIYHPGKFHKNVTPAFKELQLFSNSIFFLLSLLPLLHTDKIADYFTDELDSAVLGLLSGVKGLCDEIDSLLDGKAAPAPGNDVPETAEHDLRLVSVGKIWASCDSLQELAKLGNLGLLNKRIGASVKLITDSLSELDEWLQDPELESQDPFGLESEPESDAERDTSGDKEVLAEMVKFLEAWQQKLKMIRLLLSSFSKSIASEEYKSKEPLALQLAKLNTLHAVVVEKVDELISTVFMTGQDFDPEDEEITELVSLLNDSLRKMVQIIKALNKGDEKKGKWIEVWDAKYFA</sequence>
<dbReference type="EMBL" id="CU928171">
    <property type="protein sequence ID" value="CAR25249.1"/>
    <property type="molecule type" value="Genomic_DNA"/>
</dbReference>
<dbReference type="KEGG" id="lth:KLTH0G15026g"/>
<feature type="domain" description="Cyclin-D1-binding protein 1-like C-terminal" evidence="9">
    <location>
        <begin position="220"/>
        <end position="329"/>
    </location>
</feature>
<dbReference type="STRING" id="559295.C5DN88"/>
<keyword evidence="6" id="KW-0131">Cell cycle</keyword>
<evidence type="ECO:0000313" key="11">
    <source>
        <dbReference type="Proteomes" id="UP000002036"/>
    </source>
</evidence>
<dbReference type="OMA" id="WIDTWEI"/>
<evidence type="ECO:0000259" key="9">
    <source>
        <dbReference type="Pfam" id="PF20936"/>
    </source>
</evidence>
<dbReference type="InParanoid" id="C5DN88"/>
<dbReference type="FunCoup" id="C5DN88">
    <property type="interactions" value="89"/>
</dbReference>
<protein>
    <submittedName>
        <fullName evidence="10">KLTH0G15026p</fullName>
    </submittedName>
</protein>
<organism evidence="10 11">
    <name type="scientific">Lachancea thermotolerans (strain ATCC 56472 / CBS 6340 / NRRL Y-8284)</name>
    <name type="common">Yeast</name>
    <name type="synonym">Kluyveromyces thermotolerans</name>
    <dbReference type="NCBI Taxonomy" id="559295"/>
    <lineage>
        <taxon>Eukaryota</taxon>
        <taxon>Fungi</taxon>
        <taxon>Dikarya</taxon>
        <taxon>Ascomycota</taxon>
        <taxon>Saccharomycotina</taxon>
        <taxon>Saccharomycetes</taxon>
        <taxon>Saccharomycetales</taxon>
        <taxon>Saccharomycetaceae</taxon>
        <taxon>Lachancea</taxon>
    </lineage>
</organism>
<dbReference type="Pfam" id="PF20936">
    <property type="entry name" value="GCIP_C"/>
    <property type="match status" value="1"/>
</dbReference>
<accession>C5DN88</accession>
<dbReference type="GO" id="GO:0005634">
    <property type="term" value="C:nucleus"/>
    <property type="evidence" value="ECO:0007669"/>
    <property type="project" value="UniProtKB-SubCell"/>
</dbReference>
<evidence type="ECO:0000256" key="2">
    <source>
        <dbReference type="ARBA" id="ARBA00004496"/>
    </source>
</evidence>
<evidence type="ECO:0000256" key="1">
    <source>
        <dbReference type="ARBA" id="ARBA00004123"/>
    </source>
</evidence>
<dbReference type="AlphaFoldDB" id="C5DN88"/>
<evidence type="ECO:0000256" key="3">
    <source>
        <dbReference type="ARBA" id="ARBA00008940"/>
    </source>
</evidence>
<gene>
    <name evidence="10" type="ordered locus">KLTH0G15026g</name>
</gene>
<evidence type="ECO:0000256" key="6">
    <source>
        <dbReference type="ARBA" id="ARBA00023306"/>
    </source>
</evidence>
<dbReference type="GeneID" id="8293971"/>
<comment type="similarity">
    <text evidence="3">Belongs to the CCNDBP1 family.</text>
</comment>
<evidence type="ECO:0000256" key="4">
    <source>
        <dbReference type="ARBA" id="ARBA00022490"/>
    </source>
</evidence>
<dbReference type="InterPro" id="IPR049317">
    <property type="entry name" value="GCIP-like_N"/>
</dbReference>
<evidence type="ECO:0000256" key="5">
    <source>
        <dbReference type="ARBA" id="ARBA00023242"/>
    </source>
</evidence>
<feature type="region of interest" description="Disordered" evidence="7">
    <location>
        <begin position="210"/>
        <end position="231"/>
    </location>
</feature>
<reference evidence="10 11" key="1">
    <citation type="journal article" date="2009" name="Genome Res.">
        <title>Comparative genomics of protoploid Saccharomycetaceae.</title>
        <authorList>
            <consortium name="The Genolevures Consortium"/>
            <person name="Souciet J.-L."/>
            <person name="Dujon B."/>
            <person name="Gaillardin C."/>
            <person name="Johnston M."/>
            <person name="Baret P.V."/>
            <person name="Cliften P."/>
            <person name="Sherman D.J."/>
            <person name="Weissenbach J."/>
            <person name="Westhof E."/>
            <person name="Wincker P."/>
            <person name="Jubin C."/>
            <person name="Poulain J."/>
            <person name="Barbe V."/>
            <person name="Segurens B."/>
            <person name="Artiguenave F."/>
            <person name="Anthouard V."/>
            <person name="Vacherie B."/>
            <person name="Val M.-E."/>
            <person name="Fulton R.S."/>
            <person name="Minx P."/>
            <person name="Wilson R."/>
            <person name="Durrens P."/>
            <person name="Jean G."/>
            <person name="Marck C."/>
            <person name="Martin T."/>
            <person name="Nikolski M."/>
            <person name="Rolland T."/>
            <person name="Seret M.-L."/>
            <person name="Casaregola S."/>
            <person name="Despons L."/>
            <person name="Fairhead C."/>
            <person name="Fischer G."/>
            <person name="Lafontaine I."/>
            <person name="Leh V."/>
            <person name="Lemaire M."/>
            <person name="de Montigny J."/>
            <person name="Neuveglise C."/>
            <person name="Thierry A."/>
            <person name="Blanc-Lenfle I."/>
            <person name="Bleykasten C."/>
            <person name="Diffels J."/>
            <person name="Fritsch E."/>
            <person name="Frangeul L."/>
            <person name="Goeffon A."/>
            <person name="Jauniaux N."/>
            <person name="Kachouri-Lafond R."/>
            <person name="Payen C."/>
            <person name="Potier S."/>
            <person name="Pribylova L."/>
            <person name="Ozanne C."/>
            <person name="Richard G.-F."/>
            <person name="Sacerdot C."/>
            <person name="Straub M.-L."/>
            <person name="Talla E."/>
        </authorList>
    </citation>
    <scope>NUCLEOTIDE SEQUENCE [LARGE SCALE GENOMIC DNA]</scope>
    <source>
        <strain evidence="11">ATCC 56472 / CBS 6340 / NRRL Y-8284</strain>
    </source>
</reference>
<keyword evidence="11" id="KW-1185">Reference proteome</keyword>
<keyword evidence="5" id="KW-0539">Nucleus</keyword>
<keyword evidence="4" id="KW-0963">Cytoplasm</keyword>
<dbReference type="GO" id="GO:0005737">
    <property type="term" value="C:cytoplasm"/>
    <property type="evidence" value="ECO:0007669"/>
    <property type="project" value="UniProtKB-SubCell"/>
</dbReference>
<dbReference type="RefSeq" id="XP_002555686.1">
    <property type="nucleotide sequence ID" value="XM_002555640.1"/>
</dbReference>
<name>C5DN88_LACTC</name>
<comment type="subcellular location">
    <subcellularLocation>
        <location evidence="2">Cytoplasm</location>
    </subcellularLocation>
    <subcellularLocation>
        <location evidence="1">Nucleus</location>
    </subcellularLocation>
</comment>
<proteinExistence type="inferred from homology"/>
<evidence type="ECO:0000313" key="10">
    <source>
        <dbReference type="EMBL" id="CAR25249.1"/>
    </source>
</evidence>
<dbReference type="HOGENOM" id="CLU_067849_0_0_1"/>
<evidence type="ECO:0000256" key="7">
    <source>
        <dbReference type="SAM" id="MobiDB-lite"/>
    </source>
</evidence>
<dbReference type="Proteomes" id="UP000002036">
    <property type="component" value="Chromosome G"/>
</dbReference>
<evidence type="ECO:0000259" key="8">
    <source>
        <dbReference type="Pfam" id="PF13324"/>
    </source>
</evidence>
<dbReference type="InterPro" id="IPR026907">
    <property type="entry name" value="GCIP-like"/>
</dbReference>
<dbReference type="OrthoDB" id="4088536at2759"/>
<dbReference type="Gene3D" id="1.20.1410.10">
    <property type="entry name" value="I/LWEQ domain"/>
    <property type="match status" value="1"/>
</dbReference>
<dbReference type="eggNOG" id="ENOG502QZAU">
    <property type="taxonomic scope" value="Eukaryota"/>
</dbReference>
<dbReference type="Pfam" id="PF13324">
    <property type="entry name" value="GCIP_N"/>
    <property type="match status" value="1"/>
</dbReference>
<feature type="domain" description="Cyclin-D1-binding protein 1-like N-terminal" evidence="8">
    <location>
        <begin position="48"/>
        <end position="206"/>
    </location>
</feature>
<dbReference type="PANTHER" id="PTHR15492:SF1">
    <property type="entry name" value="CYCLIN-D1-BINDING PROTEIN 1"/>
    <property type="match status" value="1"/>
</dbReference>
<dbReference type="InterPro" id="IPR049318">
    <property type="entry name" value="GCIP_C"/>
</dbReference>